<dbReference type="Pfam" id="PF08281">
    <property type="entry name" value="Sigma70_r4_2"/>
    <property type="match status" value="1"/>
</dbReference>
<feature type="transmembrane region" description="Helical" evidence="6">
    <location>
        <begin position="394"/>
        <end position="412"/>
    </location>
</feature>
<feature type="transmembrane region" description="Helical" evidence="6">
    <location>
        <begin position="359"/>
        <end position="382"/>
    </location>
</feature>
<dbReference type="PANTHER" id="PTHR43133">
    <property type="entry name" value="RNA POLYMERASE ECF-TYPE SIGMA FACTO"/>
    <property type="match status" value="1"/>
</dbReference>
<dbReference type="KEGG" id="kbs:EPA93_34535"/>
<dbReference type="OrthoDB" id="799938at2"/>
<dbReference type="SUPFAM" id="SSF88946">
    <property type="entry name" value="Sigma2 domain of RNA polymerase sigma factors"/>
    <property type="match status" value="1"/>
</dbReference>
<keyword evidence="3" id="KW-0731">Sigma factor</keyword>
<dbReference type="Gene3D" id="1.10.1740.10">
    <property type="match status" value="1"/>
</dbReference>
<evidence type="ECO:0000256" key="3">
    <source>
        <dbReference type="ARBA" id="ARBA00023082"/>
    </source>
</evidence>
<keyword evidence="6" id="KW-0812">Transmembrane</keyword>
<dbReference type="InterPro" id="IPR013249">
    <property type="entry name" value="RNA_pol_sigma70_r4_t2"/>
</dbReference>
<dbReference type="GO" id="GO:0003677">
    <property type="term" value="F:DNA binding"/>
    <property type="evidence" value="ECO:0007669"/>
    <property type="project" value="InterPro"/>
</dbReference>
<evidence type="ECO:0000313" key="10">
    <source>
        <dbReference type="Proteomes" id="UP000290365"/>
    </source>
</evidence>
<feature type="domain" description="RNA polymerase sigma factor 70 region 4 type 2" evidence="8">
    <location>
        <begin position="130"/>
        <end position="182"/>
    </location>
</feature>
<keyword evidence="4" id="KW-0804">Transcription</keyword>
<keyword evidence="6" id="KW-1133">Transmembrane helix</keyword>
<feature type="transmembrane region" description="Helical" evidence="6">
    <location>
        <begin position="455"/>
        <end position="477"/>
    </location>
</feature>
<dbReference type="EMBL" id="CP035758">
    <property type="protein sequence ID" value="QBD80812.1"/>
    <property type="molecule type" value="Genomic_DNA"/>
</dbReference>
<evidence type="ECO:0000259" key="8">
    <source>
        <dbReference type="Pfam" id="PF08281"/>
    </source>
</evidence>
<dbReference type="NCBIfam" id="TIGR02937">
    <property type="entry name" value="sigma70-ECF"/>
    <property type="match status" value="1"/>
</dbReference>
<proteinExistence type="inferred from homology"/>
<gene>
    <name evidence="9" type="ORF">EPA93_34535</name>
</gene>
<dbReference type="AlphaFoldDB" id="A0A4P6JZ88"/>
<dbReference type="InterPro" id="IPR039425">
    <property type="entry name" value="RNA_pol_sigma-70-like"/>
</dbReference>
<dbReference type="InterPro" id="IPR014284">
    <property type="entry name" value="RNA_pol_sigma-70_dom"/>
</dbReference>
<dbReference type="Pfam" id="PF04542">
    <property type="entry name" value="Sigma70_r2"/>
    <property type="match status" value="1"/>
</dbReference>
<keyword evidence="2" id="KW-0805">Transcription regulation</keyword>
<evidence type="ECO:0000256" key="4">
    <source>
        <dbReference type="ARBA" id="ARBA00023163"/>
    </source>
</evidence>
<dbReference type="GO" id="GO:0006352">
    <property type="term" value="P:DNA-templated transcription initiation"/>
    <property type="evidence" value="ECO:0007669"/>
    <property type="project" value="InterPro"/>
</dbReference>
<dbReference type="RefSeq" id="WP_129891874.1">
    <property type="nucleotide sequence ID" value="NZ_CP035758.1"/>
</dbReference>
<evidence type="ECO:0000256" key="5">
    <source>
        <dbReference type="SAM" id="MobiDB-lite"/>
    </source>
</evidence>
<dbReference type="GO" id="GO:0016987">
    <property type="term" value="F:sigma factor activity"/>
    <property type="evidence" value="ECO:0007669"/>
    <property type="project" value="UniProtKB-KW"/>
</dbReference>
<evidence type="ECO:0000313" key="9">
    <source>
        <dbReference type="EMBL" id="QBD80812.1"/>
    </source>
</evidence>
<evidence type="ECO:0000259" key="7">
    <source>
        <dbReference type="Pfam" id="PF04542"/>
    </source>
</evidence>
<evidence type="ECO:0000256" key="1">
    <source>
        <dbReference type="ARBA" id="ARBA00010641"/>
    </source>
</evidence>
<evidence type="ECO:0000256" key="2">
    <source>
        <dbReference type="ARBA" id="ARBA00023015"/>
    </source>
</evidence>
<feature type="region of interest" description="Disordered" evidence="5">
    <location>
        <begin position="244"/>
        <end position="274"/>
    </location>
</feature>
<dbReference type="CDD" id="cd06171">
    <property type="entry name" value="Sigma70_r4"/>
    <property type="match status" value="1"/>
</dbReference>
<feature type="domain" description="RNA polymerase sigma-70 region 2" evidence="7">
    <location>
        <begin position="29"/>
        <end position="95"/>
    </location>
</feature>
<dbReference type="Proteomes" id="UP000290365">
    <property type="component" value="Chromosome"/>
</dbReference>
<protein>
    <submittedName>
        <fullName evidence="9">Sigma-70 family RNA polymerase sigma factor</fullName>
    </submittedName>
</protein>
<feature type="transmembrane region" description="Helical" evidence="6">
    <location>
        <begin position="327"/>
        <end position="347"/>
    </location>
</feature>
<dbReference type="PANTHER" id="PTHR43133:SF51">
    <property type="entry name" value="RNA POLYMERASE SIGMA FACTOR"/>
    <property type="match status" value="1"/>
</dbReference>
<dbReference type="InterPro" id="IPR013324">
    <property type="entry name" value="RNA_pol_sigma_r3/r4-like"/>
</dbReference>
<evidence type="ECO:0000256" key="6">
    <source>
        <dbReference type="SAM" id="Phobius"/>
    </source>
</evidence>
<organism evidence="9 10">
    <name type="scientific">Ktedonosporobacter rubrisoli</name>
    <dbReference type="NCBI Taxonomy" id="2509675"/>
    <lineage>
        <taxon>Bacteria</taxon>
        <taxon>Bacillati</taxon>
        <taxon>Chloroflexota</taxon>
        <taxon>Ktedonobacteria</taxon>
        <taxon>Ktedonobacterales</taxon>
        <taxon>Ktedonosporobacteraceae</taxon>
        <taxon>Ktedonosporobacter</taxon>
    </lineage>
</organism>
<dbReference type="InterPro" id="IPR007627">
    <property type="entry name" value="RNA_pol_sigma70_r2"/>
</dbReference>
<dbReference type="Gene3D" id="1.10.10.10">
    <property type="entry name" value="Winged helix-like DNA-binding domain superfamily/Winged helix DNA-binding domain"/>
    <property type="match status" value="1"/>
</dbReference>
<dbReference type="InterPro" id="IPR013325">
    <property type="entry name" value="RNA_pol_sigma_r2"/>
</dbReference>
<name>A0A4P6JZ88_KTERU</name>
<reference evidence="9 10" key="1">
    <citation type="submission" date="2019-01" db="EMBL/GenBank/DDBJ databases">
        <title>Ktedonosporobacter rubrisoli SCAWS-G2.</title>
        <authorList>
            <person name="Huang Y."/>
            <person name="Yan B."/>
        </authorList>
    </citation>
    <scope>NUCLEOTIDE SEQUENCE [LARGE SCALE GENOMIC DNA]</scope>
    <source>
        <strain evidence="9 10">SCAWS-G2</strain>
    </source>
</reference>
<keyword evidence="6" id="KW-0472">Membrane</keyword>
<comment type="similarity">
    <text evidence="1">Belongs to the sigma-70 factor family. ECF subfamily.</text>
</comment>
<sequence>MNVAITEETTDAELVKLALADNKDAFRLLIERYQVMAICLTVRFTRNVEIARELVQEAMLQAYLSLDKLHDATRFKSWFYSITLNICRNWLRTHKEILSLDTQEGSQLLEQSSCLIQDPQEQLVTQEIQQIVGEAVRMLSTPYRDVAYLFYYEEMSMQKIAHHLHISLPAVKSRLHRGRKQLRQHLNALYPEEVYSTTAKRQRRTLLRTIFTGVIHPRYARADLVFLLHTQRHRTSSLLLQSQEQTAAGKALPDSTRQDVSAETDDMTQQSSASNQVNIRSKYMGGTMQNDQGRSFRFSAIWAGIIILGLPLSLGLAQLITNNTIKLISLGLTLSTWFAFCVALAFLTRGLRKHKIFNMGYMLPLVLPLVILLFIVISTFHIARNLGLDDSGSLLIAFALLAAWSSISILLSRTARSRYLALHALNWLFWLGMAIALAPWQLYASLYMGMTGLLAPWQILLFLAFPLSISLVLLSFYKTIIQRQQSFFQRGNSSSVMPKSDNQQSYEQGYRQSYSEGGTIYTYASQHEEPVAGYPWQDDMLTMKIEERP</sequence>
<accession>A0A4P6JZ88</accession>
<dbReference type="InterPro" id="IPR036388">
    <property type="entry name" value="WH-like_DNA-bd_sf"/>
</dbReference>
<dbReference type="SUPFAM" id="SSF88659">
    <property type="entry name" value="Sigma3 and sigma4 domains of RNA polymerase sigma factors"/>
    <property type="match status" value="1"/>
</dbReference>
<feature type="transmembrane region" description="Helical" evidence="6">
    <location>
        <begin position="298"/>
        <end position="321"/>
    </location>
</feature>
<feature type="transmembrane region" description="Helical" evidence="6">
    <location>
        <begin position="424"/>
        <end position="443"/>
    </location>
</feature>
<keyword evidence="10" id="KW-1185">Reference proteome</keyword>